<keyword evidence="5 8" id="KW-0812">Transmembrane</keyword>
<keyword evidence="7 8" id="KW-0472">Membrane</keyword>
<dbReference type="NCBIfam" id="TIGR00688">
    <property type="entry name" value="rarD"/>
    <property type="match status" value="1"/>
</dbReference>
<evidence type="ECO:0000256" key="7">
    <source>
        <dbReference type="ARBA" id="ARBA00023136"/>
    </source>
</evidence>
<dbReference type="InterPro" id="IPR037185">
    <property type="entry name" value="EmrE-like"/>
</dbReference>
<dbReference type="SUPFAM" id="SSF103481">
    <property type="entry name" value="Multidrug resistance efflux transporter EmrE"/>
    <property type="match status" value="2"/>
</dbReference>
<keyword evidence="6 8" id="KW-1133">Transmembrane helix</keyword>
<feature type="transmembrane region" description="Helical" evidence="8">
    <location>
        <begin position="73"/>
        <end position="90"/>
    </location>
</feature>
<feature type="transmembrane region" description="Helical" evidence="8">
    <location>
        <begin position="174"/>
        <end position="194"/>
    </location>
</feature>
<keyword evidence="11" id="KW-1185">Reference proteome</keyword>
<comment type="subcellular location">
    <subcellularLocation>
        <location evidence="1">Cell membrane</location>
        <topology evidence="1">Multi-pass membrane protein</topology>
    </subcellularLocation>
</comment>
<keyword evidence="3" id="KW-0813">Transport</keyword>
<feature type="transmembrane region" description="Helical" evidence="8">
    <location>
        <begin position="150"/>
        <end position="165"/>
    </location>
</feature>
<evidence type="ECO:0000256" key="6">
    <source>
        <dbReference type="ARBA" id="ARBA00022989"/>
    </source>
</evidence>
<reference evidence="10" key="1">
    <citation type="journal article" date="2021" name="Front. Microbiol.">
        <title>Comprehensive Comparative Genomics and Phenotyping of Methylobacterium Species.</title>
        <authorList>
            <person name="Alessa O."/>
            <person name="Ogura Y."/>
            <person name="Fujitani Y."/>
            <person name="Takami H."/>
            <person name="Hayashi T."/>
            <person name="Sahin N."/>
            <person name="Tani A."/>
        </authorList>
    </citation>
    <scope>NUCLEOTIDE SEQUENCE</scope>
    <source>
        <strain evidence="10">KCTC 52305</strain>
    </source>
</reference>
<keyword evidence="4" id="KW-1003">Cell membrane</keyword>
<evidence type="ECO:0000256" key="8">
    <source>
        <dbReference type="SAM" id="Phobius"/>
    </source>
</evidence>
<feature type="transmembrane region" description="Helical" evidence="8">
    <location>
        <begin position="261"/>
        <end position="278"/>
    </location>
</feature>
<dbReference type="Proteomes" id="UP001055167">
    <property type="component" value="Unassembled WGS sequence"/>
</dbReference>
<dbReference type="PANTHER" id="PTHR22911">
    <property type="entry name" value="ACYL-MALONYL CONDENSING ENZYME-RELATED"/>
    <property type="match status" value="1"/>
</dbReference>
<evidence type="ECO:0000313" key="10">
    <source>
        <dbReference type="EMBL" id="GJD52437.1"/>
    </source>
</evidence>
<feature type="transmembrane region" description="Helical" evidence="8">
    <location>
        <begin position="32"/>
        <end position="53"/>
    </location>
</feature>
<proteinExistence type="inferred from homology"/>
<evidence type="ECO:0000259" key="9">
    <source>
        <dbReference type="Pfam" id="PF00892"/>
    </source>
</evidence>
<feature type="transmembrane region" description="Helical" evidence="8">
    <location>
        <begin position="237"/>
        <end position="255"/>
    </location>
</feature>
<evidence type="ECO:0000256" key="3">
    <source>
        <dbReference type="ARBA" id="ARBA00022448"/>
    </source>
</evidence>
<gene>
    <name evidence="10" type="primary">rarD</name>
    <name evidence="10" type="ORF">OPKNFCMD_5202</name>
</gene>
<comment type="caution">
    <text evidence="10">The sequence shown here is derived from an EMBL/GenBank/DDBJ whole genome shotgun (WGS) entry which is preliminary data.</text>
</comment>
<comment type="similarity">
    <text evidence="2">Belongs to the EamA transporter family.</text>
</comment>
<dbReference type="InterPro" id="IPR000620">
    <property type="entry name" value="EamA_dom"/>
</dbReference>
<evidence type="ECO:0000256" key="5">
    <source>
        <dbReference type="ARBA" id="ARBA00022692"/>
    </source>
</evidence>
<protein>
    <submittedName>
        <fullName evidence="10">Protein RarD</fullName>
    </submittedName>
</protein>
<accession>A0ABQ4R456</accession>
<feature type="transmembrane region" description="Helical" evidence="8">
    <location>
        <begin position="102"/>
        <end position="119"/>
    </location>
</feature>
<evidence type="ECO:0000256" key="2">
    <source>
        <dbReference type="ARBA" id="ARBA00007362"/>
    </source>
</evidence>
<evidence type="ECO:0000256" key="4">
    <source>
        <dbReference type="ARBA" id="ARBA00022475"/>
    </source>
</evidence>
<name>A0ABQ4R456_9HYPH</name>
<dbReference type="Pfam" id="PF00892">
    <property type="entry name" value="EamA"/>
    <property type="match status" value="1"/>
</dbReference>
<dbReference type="EMBL" id="BPQH01000019">
    <property type="protein sequence ID" value="GJD52437.1"/>
    <property type="molecule type" value="Genomic_DNA"/>
</dbReference>
<dbReference type="InterPro" id="IPR004626">
    <property type="entry name" value="RarD"/>
</dbReference>
<evidence type="ECO:0000256" key="1">
    <source>
        <dbReference type="ARBA" id="ARBA00004651"/>
    </source>
</evidence>
<evidence type="ECO:0000313" key="11">
    <source>
        <dbReference type="Proteomes" id="UP001055167"/>
    </source>
</evidence>
<organism evidence="10 11">
    <name type="scientific">Methylobacterium crusticola</name>
    <dbReference type="NCBI Taxonomy" id="1697972"/>
    <lineage>
        <taxon>Bacteria</taxon>
        <taxon>Pseudomonadati</taxon>
        <taxon>Pseudomonadota</taxon>
        <taxon>Alphaproteobacteria</taxon>
        <taxon>Hyphomicrobiales</taxon>
        <taxon>Methylobacteriaceae</taxon>
        <taxon>Methylobacterium</taxon>
    </lineage>
</organism>
<feature type="transmembrane region" description="Helical" evidence="8">
    <location>
        <begin position="206"/>
        <end position="225"/>
    </location>
</feature>
<feature type="domain" description="EamA" evidence="9">
    <location>
        <begin position="4"/>
        <end position="142"/>
    </location>
</feature>
<reference evidence="10" key="2">
    <citation type="submission" date="2021-08" db="EMBL/GenBank/DDBJ databases">
        <authorList>
            <person name="Tani A."/>
            <person name="Ola A."/>
            <person name="Ogura Y."/>
            <person name="Katsura K."/>
            <person name="Hayashi T."/>
        </authorList>
    </citation>
    <scope>NUCLEOTIDE SEQUENCE</scope>
    <source>
        <strain evidence="10">KCTC 52305</strain>
    </source>
</reference>
<sequence length="303" mass="32005">MPVGLIYALGAYLSWGLVVPVHFRLLDAVSPWAIVAHRIAWSSLFVALLILGLRLASPGRGRARFVLHKRHGFLVLSAVIIAFNWSLYLWAVQHGQMLEASLGYFINPLVSVALGALVLGERLRPLQVGAVSLAGVGVGLAVLAAGTLPWVALTLAVTFAAYALIRKLVPIDPVLGFCAETFVLLPAALLYLGLGPDAAAPDPRQWALLVLTGVTTSVPLIWFAAAAARLKLSTLGLLQYLAPTCLLGLSVLVYGEALPPARILVFALIWIGLALYAFDAVRPGRAAVPAPRALAPKPGDCPG</sequence>
<dbReference type="PANTHER" id="PTHR22911:SF137">
    <property type="entry name" value="SOLUTE CARRIER FAMILY 35 MEMBER G2-RELATED"/>
    <property type="match status" value="1"/>
</dbReference>